<dbReference type="Pfam" id="PF07715">
    <property type="entry name" value="Plug"/>
    <property type="match status" value="1"/>
</dbReference>
<keyword evidence="6" id="KW-1185">Reference proteome</keyword>
<dbReference type="InterPro" id="IPR037066">
    <property type="entry name" value="Plug_dom_sf"/>
</dbReference>
<evidence type="ECO:0000313" key="5">
    <source>
        <dbReference type="EMBL" id="ANH81794.1"/>
    </source>
</evidence>
<dbReference type="NCBIfam" id="TIGR04057">
    <property type="entry name" value="SusC_RagA_signa"/>
    <property type="match status" value="1"/>
</dbReference>
<organism evidence="5 6">
    <name type="scientific">Niabella ginsenosidivorans</name>
    <dbReference type="NCBI Taxonomy" id="1176587"/>
    <lineage>
        <taxon>Bacteria</taxon>
        <taxon>Pseudomonadati</taxon>
        <taxon>Bacteroidota</taxon>
        <taxon>Chitinophagia</taxon>
        <taxon>Chitinophagales</taxon>
        <taxon>Chitinophagaceae</taxon>
        <taxon>Niabella</taxon>
    </lineage>
</organism>
<dbReference type="PROSITE" id="PS52016">
    <property type="entry name" value="TONB_DEPENDENT_REC_3"/>
    <property type="match status" value="1"/>
</dbReference>
<feature type="domain" description="TonB-dependent receptor plug" evidence="4">
    <location>
        <begin position="121"/>
        <end position="223"/>
    </location>
</feature>
<keyword evidence="1 3" id="KW-0732">Signal</keyword>
<dbReference type="InterPro" id="IPR023996">
    <property type="entry name" value="TonB-dep_OMP_SusC/RagA"/>
</dbReference>
<dbReference type="NCBIfam" id="TIGR04056">
    <property type="entry name" value="OMP_RagA_SusC"/>
    <property type="match status" value="1"/>
</dbReference>
<protein>
    <submittedName>
        <fullName evidence="5">SusC/RagA family TonB-linked outer membrane protein</fullName>
    </submittedName>
</protein>
<keyword evidence="2" id="KW-0998">Cell outer membrane</keyword>
<dbReference type="SUPFAM" id="SSF56935">
    <property type="entry name" value="Porins"/>
    <property type="match status" value="1"/>
</dbReference>
<keyword evidence="2" id="KW-0813">Transport</keyword>
<dbReference type="GO" id="GO:0015344">
    <property type="term" value="F:siderophore uptake transmembrane transporter activity"/>
    <property type="evidence" value="ECO:0007669"/>
    <property type="project" value="TreeGrafter"/>
</dbReference>
<comment type="subcellular location">
    <subcellularLocation>
        <location evidence="2">Cell outer membrane</location>
        <topology evidence="2">Multi-pass membrane protein</topology>
    </subcellularLocation>
</comment>
<dbReference type="Pfam" id="PF13715">
    <property type="entry name" value="CarbopepD_reg_2"/>
    <property type="match status" value="1"/>
</dbReference>
<dbReference type="Gene3D" id="2.60.40.1120">
    <property type="entry name" value="Carboxypeptidase-like, regulatory domain"/>
    <property type="match status" value="1"/>
</dbReference>
<dbReference type="EMBL" id="CP015772">
    <property type="protein sequence ID" value="ANH81794.1"/>
    <property type="molecule type" value="Genomic_DNA"/>
</dbReference>
<gene>
    <name evidence="5" type="ORF">A8C56_13105</name>
</gene>
<evidence type="ECO:0000313" key="6">
    <source>
        <dbReference type="Proteomes" id="UP000077667"/>
    </source>
</evidence>
<dbReference type="Gene3D" id="2.170.130.10">
    <property type="entry name" value="TonB-dependent receptor, plug domain"/>
    <property type="match status" value="1"/>
</dbReference>
<dbReference type="STRING" id="1176587.A8C56_13105"/>
<dbReference type="SUPFAM" id="SSF49464">
    <property type="entry name" value="Carboxypeptidase regulatory domain-like"/>
    <property type="match status" value="1"/>
</dbReference>
<keyword evidence="2" id="KW-1134">Transmembrane beta strand</keyword>
<sequence length="1053" mass="117919">MKYILLLLMVNSFAICCKNVSAQNTDQPKKITGVVQDVKSAPLSNVSVQIKGGTTGTITDENGAFSLTVSGSNVVLVFSAIGYATKEAAVGNQFHLTVTLEQEEANAMDEIVVVGYGTQKKTTLTGAVSSITSKEIITTKNENPQNMLTGKIAGVRVVQRSAEPGAFNNAFDIRGLGTPLVVIDGVPRTATDFQRLNANDIENISVLKDASAAIYGVRAANGVVLVTTKKGSNNKSTLSYDGTYTWQIPSGLPKTVDIYEYMTLRNEAALHNINGGTPVFGDDIFEEYRNGTRKSTDWYPLVFAKFAPQTEHNLSATGGNDKIKYYVGGGYMYQGSFFQTDDLNYTKYNLRTSITAKITNYLTLDAGVNLVSETINRPYQDAWWIIRSFWRQGPQIPAYANNDPTKPYQGLIEGDNPISFMDKDIVGFRKIVNNWVQPSLSLQYDIPGVKGLNIKTLFSYDYNNSNRTIYQRQYEQYRYDEASDTYQSFTRQSPNRTTREAFYRTQILSQTALSYSNRFDQHQVDGTLVWEAQKKQGDNFMAQRDLALQLPYLFAGVSSSQIGYMYLGTHDDIQDFYNNANMGLAGRFNYGYAGRYLAEFLFRYDGSSKFAKGYQWGFFPGASVGWRLSEEKFIKNNSALSFIDQLKLRASYGVTGDDNASNYQWFPGYLYPSATDSRNFTGGYVFDGNFVASANNVGIVNPYITWFTAKTFDVGVDFTGWKGLLGFTVDYFNRRREGLLAQRNGGIPTVVGAGLPQENLNSDQASGFDLEITHRNTIGELSYGLKGILSYTRIKTLYVESGAFGNSYLNWRNNQNDRYQGTWWGLQGNGQYASWDDIYNSPVYTGRATLPGDYKYEDWNGDGEINDQDVHPLQYGPTNWMNMGYIPLMNFSLIGDLAYKGFDLNFLLQGSALTTFQYLEQLYQPLWGNSESGAMVQFMDRWHPADPAADPYDPATQWVPGHYAYTGSLPDVNSSFNSVNGAYLRLKSIELGYTLPLRMVKRIGISRARIYANAYNLVTFTKVKYIDPEHPNDTWGYLYPLNKTVSLGVSVTF</sequence>
<accession>A0A1A9I5F7</accession>
<dbReference type="PANTHER" id="PTHR30069:SF29">
    <property type="entry name" value="HEMOGLOBIN AND HEMOGLOBIN-HAPTOGLOBIN-BINDING PROTEIN 1-RELATED"/>
    <property type="match status" value="1"/>
</dbReference>
<dbReference type="Proteomes" id="UP000077667">
    <property type="component" value="Chromosome"/>
</dbReference>
<comment type="similarity">
    <text evidence="2">Belongs to the TonB-dependent receptor family.</text>
</comment>
<dbReference type="InterPro" id="IPR039426">
    <property type="entry name" value="TonB-dep_rcpt-like"/>
</dbReference>
<dbReference type="OrthoDB" id="9768177at2"/>
<evidence type="ECO:0000256" key="2">
    <source>
        <dbReference type="PROSITE-ProRule" id="PRU01360"/>
    </source>
</evidence>
<dbReference type="AlphaFoldDB" id="A0A1A9I5F7"/>
<dbReference type="InterPro" id="IPR008969">
    <property type="entry name" value="CarboxyPept-like_regulatory"/>
</dbReference>
<evidence type="ECO:0000256" key="1">
    <source>
        <dbReference type="ARBA" id="ARBA00022729"/>
    </source>
</evidence>
<dbReference type="RefSeq" id="WP_067756783.1">
    <property type="nucleotide sequence ID" value="NZ_CP015772.1"/>
</dbReference>
<dbReference type="InterPro" id="IPR012910">
    <property type="entry name" value="Plug_dom"/>
</dbReference>
<proteinExistence type="inferred from homology"/>
<evidence type="ECO:0000256" key="3">
    <source>
        <dbReference type="SAM" id="SignalP"/>
    </source>
</evidence>
<keyword evidence="2" id="KW-0812">Transmembrane</keyword>
<dbReference type="GO" id="GO:0009279">
    <property type="term" value="C:cell outer membrane"/>
    <property type="evidence" value="ECO:0007669"/>
    <property type="project" value="UniProtKB-SubCell"/>
</dbReference>
<dbReference type="PANTHER" id="PTHR30069">
    <property type="entry name" value="TONB-DEPENDENT OUTER MEMBRANE RECEPTOR"/>
    <property type="match status" value="1"/>
</dbReference>
<feature type="signal peptide" evidence="3">
    <location>
        <begin position="1"/>
        <end position="22"/>
    </location>
</feature>
<dbReference type="FunFam" id="2.170.130.10:FF:000003">
    <property type="entry name" value="SusC/RagA family TonB-linked outer membrane protein"/>
    <property type="match status" value="1"/>
</dbReference>
<dbReference type="GO" id="GO:0044718">
    <property type="term" value="P:siderophore transmembrane transport"/>
    <property type="evidence" value="ECO:0007669"/>
    <property type="project" value="TreeGrafter"/>
</dbReference>
<evidence type="ECO:0000259" key="4">
    <source>
        <dbReference type="Pfam" id="PF07715"/>
    </source>
</evidence>
<reference evidence="5 6" key="1">
    <citation type="submission" date="2016-05" db="EMBL/GenBank/DDBJ databases">
        <title>Niabella ginsenosidivorans BS26 whole genome sequencing.</title>
        <authorList>
            <person name="Im W.T."/>
            <person name="Siddiqi M.Z."/>
        </authorList>
    </citation>
    <scope>NUCLEOTIDE SEQUENCE [LARGE SCALE GENOMIC DNA]</scope>
    <source>
        <strain evidence="5 6">BS26</strain>
    </source>
</reference>
<keyword evidence="2" id="KW-0472">Membrane</keyword>
<dbReference type="InterPro" id="IPR023997">
    <property type="entry name" value="TonB-dep_OMP_SusC/RagA_CS"/>
</dbReference>
<name>A0A1A9I5F7_9BACT</name>
<dbReference type="KEGG" id="nia:A8C56_13105"/>
<feature type="chain" id="PRO_5008389872" evidence="3">
    <location>
        <begin position="23"/>
        <end position="1053"/>
    </location>
</feature>